<proteinExistence type="predicted"/>
<evidence type="ECO:0000313" key="3">
    <source>
        <dbReference type="EMBL" id="GEU36758.1"/>
    </source>
</evidence>
<keyword evidence="1" id="KW-1133">Transmembrane helix</keyword>
<dbReference type="Pfam" id="PF00078">
    <property type="entry name" value="RVT_1"/>
    <property type="match status" value="1"/>
</dbReference>
<feature type="transmembrane region" description="Helical" evidence="1">
    <location>
        <begin position="461"/>
        <end position="478"/>
    </location>
</feature>
<keyword evidence="1" id="KW-0472">Membrane</keyword>
<accession>A0A6L2JIC2</accession>
<reference evidence="3" key="1">
    <citation type="journal article" date="2019" name="Sci. Rep.">
        <title>Draft genome of Tanacetum cinerariifolium, the natural source of mosquito coil.</title>
        <authorList>
            <person name="Yamashiro T."/>
            <person name="Shiraishi A."/>
            <person name="Satake H."/>
            <person name="Nakayama K."/>
        </authorList>
    </citation>
    <scope>NUCLEOTIDE SEQUENCE</scope>
</reference>
<dbReference type="PANTHER" id="PTHR24559:SF444">
    <property type="entry name" value="REVERSE TRANSCRIPTASE DOMAIN-CONTAINING PROTEIN"/>
    <property type="match status" value="1"/>
</dbReference>
<dbReference type="InterPro" id="IPR053134">
    <property type="entry name" value="RNA-dir_DNA_polymerase"/>
</dbReference>
<evidence type="ECO:0000256" key="1">
    <source>
        <dbReference type="SAM" id="Phobius"/>
    </source>
</evidence>
<dbReference type="PANTHER" id="PTHR24559">
    <property type="entry name" value="TRANSPOSON TY3-I GAG-POL POLYPROTEIN"/>
    <property type="match status" value="1"/>
</dbReference>
<gene>
    <name evidence="3" type="ORF">Tci_008736</name>
</gene>
<comment type="caution">
    <text evidence="3">The sequence shown here is derived from an EMBL/GenBank/DDBJ whole genome shotgun (WGS) entry which is preliminary data.</text>
</comment>
<dbReference type="AlphaFoldDB" id="A0A6L2JIC2"/>
<dbReference type="InterPro" id="IPR000477">
    <property type="entry name" value="RT_dom"/>
</dbReference>
<dbReference type="EMBL" id="BKCJ010000846">
    <property type="protein sequence ID" value="GEU36758.1"/>
    <property type="molecule type" value="Genomic_DNA"/>
</dbReference>
<sequence length="550" mass="62276">MFRNIHPLSGSPTPSSDHVVVSLSPSLTPFGDIGFLLEETDAFLALDDSIPPEIDNGIYDSEGDIIILEILLNDDLAKDLPPKELKNNETKTTKSSIEEPPELELKHLPPHLEYAFLEGTSKLPMIIAKDLKREENDQLIKRRVNPKIHEVIKAEVIKLLDVRLINSISNSPCVSLVHVIPKKGGMAVVTNDNNELILTRLVTGWRVCGNEFYCFLDGSSRYFQIPIDPQDQEKTTFTCPYGTFAYRRMPFGLCNAPGTFQRCIVEIFHDMIEKTIEVIMDDYSKCDTMVKEGIVLGHKISKNGIEVDRAKVDVIAKIPPPMNVKGIRSFLGAENLAADHLSILENPYKGDLVETKMNDNFPHESLNMIALNDDNEPLWFADIANYLMGNVLIKGMSSQQKKKIFKDIRHYFWDDPNLFRISVDQIIRLCVDAKEVMNILEACHHGPLEDIMALTTSPRKFLILVSFGPLYIVMLMTWSNTVTHVNVKEKSHKGTKCPRILSKFVRSLTYGASTLWDHSRLHEGTNIYSWLSIMFPNGLKPKPYPQMTPE</sequence>
<dbReference type="CDD" id="cd01647">
    <property type="entry name" value="RT_LTR"/>
    <property type="match status" value="1"/>
</dbReference>
<feature type="domain" description="Reverse transcriptase" evidence="2">
    <location>
        <begin position="209"/>
        <end position="283"/>
    </location>
</feature>
<dbReference type="GO" id="GO:0003964">
    <property type="term" value="F:RNA-directed DNA polymerase activity"/>
    <property type="evidence" value="ECO:0007669"/>
    <property type="project" value="UniProtKB-KW"/>
</dbReference>
<protein>
    <submittedName>
        <fullName evidence="3">Reverse transcriptase domain-containing protein</fullName>
    </submittedName>
</protein>
<evidence type="ECO:0000259" key="2">
    <source>
        <dbReference type="Pfam" id="PF00078"/>
    </source>
</evidence>
<keyword evidence="3" id="KW-0548">Nucleotidyltransferase</keyword>
<dbReference type="InterPro" id="IPR043502">
    <property type="entry name" value="DNA/RNA_pol_sf"/>
</dbReference>
<dbReference type="Gene3D" id="3.10.10.10">
    <property type="entry name" value="HIV Type 1 Reverse Transcriptase, subunit A, domain 1"/>
    <property type="match status" value="1"/>
</dbReference>
<name>A0A6L2JIC2_TANCI</name>
<keyword evidence="1" id="KW-0812">Transmembrane</keyword>
<keyword evidence="3" id="KW-0808">Transferase</keyword>
<dbReference type="SUPFAM" id="SSF56672">
    <property type="entry name" value="DNA/RNA polymerases"/>
    <property type="match status" value="1"/>
</dbReference>
<keyword evidence="3" id="KW-0695">RNA-directed DNA polymerase</keyword>
<organism evidence="3">
    <name type="scientific">Tanacetum cinerariifolium</name>
    <name type="common">Dalmatian daisy</name>
    <name type="synonym">Chrysanthemum cinerariifolium</name>
    <dbReference type="NCBI Taxonomy" id="118510"/>
    <lineage>
        <taxon>Eukaryota</taxon>
        <taxon>Viridiplantae</taxon>
        <taxon>Streptophyta</taxon>
        <taxon>Embryophyta</taxon>
        <taxon>Tracheophyta</taxon>
        <taxon>Spermatophyta</taxon>
        <taxon>Magnoliopsida</taxon>
        <taxon>eudicotyledons</taxon>
        <taxon>Gunneridae</taxon>
        <taxon>Pentapetalae</taxon>
        <taxon>asterids</taxon>
        <taxon>campanulids</taxon>
        <taxon>Asterales</taxon>
        <taxon>Asteraceae</taxon>
        <taxon>Asteroideae</taxon>
        <taxon>Anthemideae</taxon>
        <taxon>Anthemidinae</taxon>
        <taxon>Tanacetum</taxon>
    </lineage>
</organism>